<sequence>MSSEGDNNSKPLPECEGGKKKKKKIKKKNEKIQKEISEAKSNINDIFNNIKVKDKNVKINETGKIKKNHSEKKGPSSKIKKKKETDGSKKNSNRLHTPDGLPIYSMEELNMGRGGYTKDCPFECRTWGIHKRLPF</sequence>
<feature type="region of interest" description="Disordered" evidence="1">
    <location>
        <begin position="1"/>
        <end position="103"/>
    </location>
</feature>
<reference evidence="2 3" key="1">
    <citation type="submission" date="2016-08" db="EMBL/GenBank/DDBJ databases">
        <authorList>
            <consortium name="Pathogen Informatics"/>
        </authorList>
    </citation>
    <scope>NUCLEOTIDE SEQUENCE [LARGE SCALE GENOMIC DNA]</scope>
    <source>
        <strain evidence="2 3">NK65 ny</strain>
    </source>
</reference>
<dbReference type="VEuPathDB" id="PlasmoDB:PBANKA_0928900"/>
<dbReference type="AlphaFoldDB" id="A0A1C6YH03"/>
<feature type="compositionally biased region" description="Basic residues" evidence="1">
    <location>
        <begin position="19"/>
        <end position="29"/>
    </location>
</feature>
<dbReference type="PANTHER" id="PTHR34066">
    <property type="entry name" value="GROWTH FACTOR 2"/>
    <property type="match status" value="1"/>
</dbReference>
<dbReference type="Pfam" id="PF08576">
    <property type="entry name" value="DUF1764"/>
    <property type="match status" value="1"/>
</dbReference>
<organism evidence="2 3">
    <name type="scientific">Plasmodium berghei</name>
    <dbReference type="NCBI Taxonomy" id="5821"/>
    <lineage>
        <taxon>Eukaryota</taxon>
        <taxon>Sar</taxon>
        <taxon>Alveolata</taxon>
        <taxon>Apicomplexa</taxon>
        <taxon>Aconoidasida</taxon>
        <taxon>Haemosporida</taxon>
        <taxon>Plasmodiidae</taxon>
        <taxon>Plasmodium</taxon>
        <taxon>Plasmodium (Vinckeia)</taxon>
    </lineage>
</organism>
<evidence type="ECO:0000256" key="1">
    <source>
        <dbReference type="SAM" id="MobiDB-lite"/>
    </source>
</evidence>
<evidence type="ECO:0000313" key="2">
    <source>
        <dbReference type="EMBL" id="SCM22452.1"/>
    </source>
</evidence>
<dbReference type="Proteomes" id="UP000516480">
    <property type="component" value="Chromosome 9"/>
</dbReference>
<dbReference type="InterPro" id="IPR013885">
    <property type="entry name" value="DUF1764_euk"/>
</dbReference>
<protein>
    <submittedName>
        <fullName evidence="2">Uncharacterized protein</fullName>
    </submittedName>
</protein>
<gene>
    <name evidence="2" type="ORF">PBNK65NY_000200500</name>
</gene>
<feature type="compositionally biased region" description="Basic and acidic residues" evidence="1">
    <location>
        <begin position="51"/>
        <end position="64"/>
    </location>
</feature>
<proteinExistence type="predicted"/>
<evidence type="ECO:0000313" key="3">
    <source>
        <dbReference type="Proteomes" id="UP000516480"/>
    </source>
</evidence>
<dbReference type="PANTHER" id="PTHR34066:SF1">
    <property type="entry name" value="DUF1764 FAMILY PROTEIN"/>
    <property type="match status" value="1"/>
</dbReference>
<name>A0A1C6YH03_PLABE</name>
<feature type="compositionally biased region" description="Polar residues" evidence="1">
    <location>
        <begin position="1"/>
        <end position="10"/>
    </location>
</feature>
<accession>A0A1C6YH03</accession>
<dbReference type="EMBL" id="LT608145">
    <property type="protein sequence ID" value="SCM22452.1"/>
    <property type="molecule type" value="Genomic_DNA"/>
</dbReference>